<evidence type="ECO:0000256" key="8">
    <source>
        <dbReference type="ARBA" id="ARBA00022840"/>
    </source>
</evidence>
<protein>
    <recommendedName>
        <fullName evidence="3 14">UDP-N-acetylmuramate--L-alanine ligase</fullName>
        <ecNumber evidence="3 14">6.3.2.8</ecNumber>
    </recommendedName>
    <alternativeName>
        <fullName evidence="14">UDP-N-acetylmuramoyl-L-alanine synthetase</fullName>
    </alternativeName>
</protein>
<evidence type="ECO:0000256" key="12">
    <source>
        <dbReference type="ARBA" id="ARBA00023316"/>
    </source>
</evidence>
<dbReference type="Gene3D" id="3.90.190.20">
    <property type="entry name" value="Mur ligase, C-terminal domain"/>
    <property type="match status" value="1"/>
</dbReference>
<dbReference type="InterPro" id="IPR004101">
    <property type="entry name" value="Mur_ligase_C"/>
</dbReference>
<evidence type="ECO:0000256" key="1">
    <source>
        <dbReference type="ARBA" id="ARBA00004496"/>
    </source>
</evidence>
<dbReference type="Proteomes" id="UP000589292">
    <property type="component" value="Unassembled WGS sequence"/>
</dbReference>
<comment type="pathway">
    <text evidence="2 14">Cell wall biogenesis; peptidoglycan biosynthesis.</text>
</comment>
<feature type="domain" description="Mur ligase central" evidence="17">
    <location>
        <begin position="113"/>
        <end position="297"/>
    </location>
</feature>
<dbReference type="InterPro" id="IPR013221">
    <property type="entry name" value="Mur_ligase_cen"/>
</dbReference>
<dbReference type="GO" id="GO:0005524">
    <property type="term" value="F:ATP binding"/>
    <property type="evidence" value="ECO:0007669"/>
    <property type="project" value="UniProtKB-UniRule"/>
</dbReference>
<dbReference type="HAMAP" id="MF_00046">
    <property type="entry name" value="MurC"/>
    <property type="match status" value="1"/>
</dbReference>
<dbReference type="Pfam" id="PF01225">
    <property type="entry name" value="Mur_ligase"/>
    <property type="match status" value="1"/>
</dbReference>
<evidence type="ECO:0000256" key="3">
    <source>
        <dbReference type="ARBA" id="ARBA00012211"/>
    </source>
</evidence>
<dbReference type="Gene3D" id="3.40.1190.10">
    <property type="entry name" value="Mur-like, catalytic domain"/>
    <property type="match status" value="1"/>
</dbReference>
<dbReference type="AlphaFoldDB" id="A0A7V8RCC7"/>
<feature type="domain" description="Mur ligase C-terminal" evidence="16">
    <location>
        <begin position="320"/>
        <end position="450"/>
    </location>
</feature>
<reference evidence="18 19" key="1">
    <citation type="journal article" date="1994" name="Int. J. Syst. Bacteriol.">
        <title>Phylogenetic positions of novel aerobic, bacteriochlorophyll a-containing bacteria and description of Roseococcus thiosulfatophilus gen. nov., sp. nov., Erythromicrobium ramosum gen. nov., sp. nov., and Erythrobacter litoralis sp. nov.</title>
        <authorList>
            <person name="Yurkov V."/>
            <person name="Stackebrandt E."/>
            <person name="Holmes A."/>
            <person name="Fuerst J.A."/>
            <person name="Hugenholtz P."/>
            <person name="Golecki J."/>
            <person name="Gad'on N."/>
            <person name="Gorlenko V.M."/>
            <person name="Kompantseva E.I."/>
            <person name="Drews G."/>
        </authorList>
    </citation>
    <scope>NUCLEOTIDE SEQUENCE [LARGE SCALE GENOMIC DNA]</scope>
    <source>
        <strain evidence="18 19">KR-99</strain>
    </source>
</reference>
<dbReference type="GO" id="GO:0008763">
    <property type="term" value="F:UDP-N-acetylmuramate-L-alanine ligase activity"/>
    <property type="evidence" value="ECO:0007669"/>
    <property type="project" value="UniProtKB-UniRule"/>
</dbReference>
<evidence type="ECO:0000256" key="6">
    <source>
        <dbReference type="ARBA" id="ARBA00022618"/>
    </source>
</evidence>
<evidence type="ECO:0000256" key="9">
    <source>
        <dbReference type="ARBA" id="ARBA00022960"/>
    </source>
</evidence>
<comment type="function">
    <text evidence="14">Cell wall formation.</text>
</comment>
<feature type="domain" description="Mur ligase N-terminal catalytic" evidence="15">
    <location>
        <begin position="10"/>
        <end position="107"/>
    </location>
</feature>
<dbReference type="GO" id="GO:0009252">
    <property type="term" value="P:peptidoglycan biosynthetic process"/>
    <property type="evidence" value="ECO:0007669"/>
    <property type="project" value="UniProtKB-UniRule"/>
</dbReference>
<evidence type="ECO:0000256" key="2">
    <source>
        <dbReference type="ARBA" id="ARBA00004752"/>
    </source>
</evidence>
<dbReference type="GO" id="GO:0071555">
    <property type="term" value="P:cell wall organization"/>
    <property type="evidence" value="ECO:0007669"/>
    <property type="project" value="UniProtKB-KW"/>
</dbReference>
<keyword evidence="11 14" id="KW-0131">Cell cycle</keyword>
<keyword evidence="12 14" id="KW-0961">Cell wall biogenesis/degradation</keyword>
<dbReference type="GO" id="GO:0005737">
    <property type="term" value="C:cytoplasm"/>
    <property type="evidence" value="ECO:0007669"/>
    <property type="project" value="UniProtKB-SubCell"/>
</dbReference>
<dbReference type="GO" id="GO:0051301">
    <property type="term" value="P:cell division"/>
    <property type="evidence" value="ECO:0007669"/>
    <property type="project" value="UniProtKB-KW"/>
</dbReference>
<comment type="catalytic activity">
    <reaction evidence="13 14">
        <text>UDP-N-acetyl-alpha-D-muramate + L-alanine + ATP = UDP-N-acetyl-alpha-D-muramoyl-L-alanine + ADP + phosphate + H(+)</text>
        <dbReference type="Rhea" id="RHEA:23372"/>
        <dbReference type="ChEBI" id="CHEBI:15378"/>
        <dbReference type="ChEBI" id="CHEBI:30616"/>
        <dbReference type="ChEBI" id="CHEBI:43474"/>
        <dbReference type="ChEBI" id="CHEBI:57972"/>
        <dbReference type="ChEBI" id="CHEBI:70757"/>
        <dbReference type="ChEBI" id="CHEBI:83898"/>
        <dbReference type="ChEBI" id="CHEBI:456216"/>
        <dbReference type="EC" id="6.3.2.8"/>
    </reaction>
</comment>
<dbReference type="Gene3D" id="3.40.50.720">
    <property type="entry name" value="NAD(P)-binding Rossmann-like Domain"/>
    <property type="match status" value="1"/>
</dbReference>
<dbReference type="PANTHER" id="PTHR43445">
    <property type="entry name" value="UDP-N-ACETYLMURAMATE--L-ALANINE LIGASE-RELATED"/>
    <property type="match status" value="1"/>
</dbReference>
<accession>A0A7V8RCC7</accession>
<dbReference type="RefSeq" id="WP_181266605.1">
    <property type="nucleotide sequence ID" value="NZ_BAAAGB010000002.1"/>
</dbReference>
<keyword evidence="7 14" id="KW-0547">Nucleotide-binding</keyword>
<evidence type="ECO:0000313" key="19">
    <source>
        <dbReference type="Proteomes" id="UP000589292"/>
    </source>
</evidence>
<keyword evidence="8 14" id="KW-0067">ATP-binding</keyword>
<sequence>MKGVGIDIGTIHFIGIGGIGMSGIAEVMHNLGYKVQGSDIAESYVVEGLRKRGIPVMIGHKAENLGDAAVVVTSTAIKRGNPEVDLALENRVPVVRRAEMLAELMRLKSTVAVAGTHGKTTTTSMIAAMLDAGGIDPTVINGGIINNYGSNARLGDSEWMVVEADESDGSFLRLDGTIAVVTNIDPEHLDHYGSFDRVKDAFVEFVQNVPFYGAAILCLDHPEVQAILPRVKDRRVVTYGFSAQADVRGDNVVSIPGGNRFDVTVRERDGSTRQIMGIELPMPGRHNVQNAIAAIAVGLQMGMADADIVTGFAKFGGVKRRFTKVGEVDGVTIIDDYGHHPVEIRAVLAAAREGVKNRIIAVVQPHRYSRLGDLMDEFQQAFNDADIVYVAPVYAAGEEPVEGVNAEALASGLKQRGHRQARTITGPDELAELLAADAQDGDMVICLGAGDITKWAAGLADAITQRRQSA</sequence>
<dbReference type="SUPFAM" id="SSF53623">
    <property type="entry name" value="MurD-like peptide ligases, catalytic domain"/>
    <property type="match status" value="1"/>
</dbReference>
<dbReference type="InterPro" id="IPR036565">
    <property type="entry name" value="Mur-like_cat_sf"/>
</dbReference>
<dbReference type="EC" id="6.3.2.8" evidence="3 14"/>
<keyword evidence="5 14" id="KW-0436">Ligase</keyword>
<dbReference type="InterPro" id="IPR036615">
    <property type="entry name" value="Mur_ligase_C_dom_sf"/>
</dbReference>
<dbReference type="SUPFAM" id="SSF51984">
    <property type="entry name" value="MurCD N-terminal domain"/>
    <property type="match status" value="1"/>
</dbReference>
<evidence type="ECO:0000256" key="5">
    <source>
        <dbReference type="ARBA" id="ARBA00022598"/>
    </source>
</evidence>
<evidence type="ECO:0000313" key="18">
    <source>
        <dbReference type="EMBL" id="MBA1373605.1"/>
    </source>
</evidence>
<dbReference type="Pfam" id="PF02875">
    <property type="entry name" value="Mur_ligase_C"/>
    <property type="match status" value="1"/>
</dbReference>
<comment type="similarity">
    <text evidence="14">Belongs to the MurCDEF family.</text>
</comment>
<evidence type="ECO:0000256" key="10">
    <source>
        <dbReference type="ARBA" id="ARBA00022984"/>
    </source>
</evidence>
<dbReference type="InterPro" id="IPR005758">
    <property type="entry name" value="UDP-N-AcMur_Ala_ligase_MurC"/>
</dbReference>
<dbReference type="PANTHER" id="PTHR43445:SF3">
    <property type="entry name" value="UDP-N-ACETYLMURAMATE--L-ALANINE LIGASE"/>
    <property type="match status" value="1"/>
</dbReference>
<dbReference type="InterPro" id="IPR050061">
    <property type="entry name" value="MurCDEF_pg_biosynth"/>
</dbReference>
<organism evidence="18 19">
    <name type="scientific">Sphingomonas ursincola</name>
    <dbReference type="NCBI Taxonomy" id="56361"/>
    <lineage>
        <taxon>Bacteria</taxon>
        <taxon>Pseudomonadati</taxon>
        <taxon>Pseudomonadota</taxon>
        <taxon>Alphaproteobacteria</taxon>
        <taxon>Sphingomonadales</taxon>
        <taxon>Sphingomonadaceae</taxon>
        <taxon>Sphingomonas</taxon>
    </lineage>
</organism>
<comment type="subcellular location">
    <subcellularLocation>
        <location evidence="1 14">Cytoplasm</location>
    </subcellularLocation>
</comment>
<dbReference type="NCBIfam" id="TIGR01082">
    <property type="entry name" value="murC"/>
    <property type="match status" value="1"/>
</dbReference>
<keyword evidence="6 14" id="KW-0132">Cell division</keyword>
<feature type="binding site" evidence="14">
    <location>
        <begin position="115"/>
        <end position="121"/>
    </location>
    <ligand>
        <name>ATP</name>
        <dbReference type="ChEBI" id="CHEBI:30616"/>
    </ligand>
</feature>
<dbReference type="UniPathway" id="UPA00219"/>
<keyword evidence="4 14" id="KW-0963">Cytoplasm</keyword>
<name>A0A7V8RCC7_9SPHN</name>
<proteinExistence type="inferred from homology"/>
<gene>
    <name evidence="14" type="primary">murC</name>
    <name evidence="18" type="ORF">FG486_04590</name>
</gene>
<comment type="caution">
    <text evidence="18">The sequence shown here is derived from an EMBL/GenBank/DDBJ whole genome shotgun (WGS) entry which is preliminary data.</text>
</comment>
<dbReference type="SUPFAM" id="SSF53244">
    <property type="entry name" value="MurD-like peptide ligases, peptide-binding domain"/>
    <property type="match status" value="1"/>
</dbReference>
<evidence type="ECO:0000259" key="15">
    <source>
        <dbReference type="Pfam" id="PF01225"/>
    </source>
</evidence>
<dbReference type="Pfam" id="PF08245">
    <property type="entry name" value="Mur_ligase_M"/>
    <property type="match status" value="1"/>
</dbReference>
<evidence type="ECO:0000256" key="7">
    <source>
        <dbReference type="ARBA" id="ARBA00022741"/>
    </source>
</evidence>
<dbReference type="GO" id="GO:0008360">
    <property type="term" value="P:regulation of cell shape"/>
    <property type="evidence" value="ECO:0007669"/>
    <property type="project" value="UniProtKB-KW"/>
</dbReference>
<dbReference type="EMBL" id="VDES01000001">
    <property type="protein sequence ID" value="MBA1373605.1"/>
    <property type="molecule type" value="Genomic_DNA"/>
</dbReference>
<evidence type="ECO:0000259" key="17">
    <source>
        <dbReference type="Pfam" id="PF08245"/>
    </source>
</evidence>
<evidence type="ECO:0000256" key="14">
    <source>
        <dbReference type="HAMAP-Rule" id="MF_00046"/>
    </source>
</evidence>
<keyword evidence="9 14" id="KW-0133">Cell shape</keyword>
<evidence type="ECO:0000256" key="4">
    <source>
        <dbReference type="ARBA" id="ARBA00022490"/>
    </source>
</evidence>
<dbReference type="InterPro" id="IPR000713">
    <property type="entry name" value="Mur_ligase_N"/>
</dbReference>
<keyword evidence="19" id="KW-1185">Reference proteome</keyword>
<keyword evidence="10 14" id="KW-0573">Peptidoglycan synthesis</keyword>
<evidence type="ECO:0000256" key="11">
    <source>
        <dbReference type="ARBA" id="ARBA00023306"/>
    </source>
</evidence>
<evidence type="ECO:0000259" key="16">
    <source>
        <dbReference type="Pfam" id="PF02875"/>
    </source>
</evidence>
<evidence type="ECO:0000256" key="13">
    <source>
        <dbReference type="ARBA" id="ARBA00047833"/>
    </source>
</evidence>